<dbReference type="SUPFAM" id="SSF90229">
    <property type="entry name" value="CCCH zinc finger"/>
    <property type="match status" value="1"/>
</dbReference>
<keyword evidence="6" id="KW-0472">Membrane</keyword>
<dbReference type="EMBL" id="HBIB01048375">
    <property type="protein sequence ID" value="CAE0269472.1"/>
    <property type="molecule type" value="Transcribed_RNA"/>
</dbReference>
<dbReference type="Pfam" id="PF18044">
    <property type="entry name" value="zf-CCCH_4"/>
    <property type="match status" value="1"/>
</dbReference>
<evidence type="ECO:0000259" key="7">
    <source>
        <dbReference type="PROSITE" id="PS50103"/>
    </source>
</evidence>
<keyword evidence="6" id="KW-0812">Transmembrane</keyword>
<keyword evidence="2 4" id="KW-0863">Zinc-finger</keyword>
<name>A0A7S3GKX3_9EUKA</name>
<evidence type="ECO:0000256" key="6">
    <source>
        <dbReference type="SAM" id="Phobius"/>
    </source>
</evidence>
<protein>
    <recommendedName>
        <fullName evidence="7">C3H1-type domain-containing protein</fullName>
    </recommendedName>
</protein>
<keyword evidence="6" id="KW-1133">Transmembrane helix</keyword>
<dbReference type="EMBL" id="HBIB01048371">
    <property type="protein sequence ID" value="CAE0269469.1"/>
    <property type="molecule type" value="Transcribed_RNA"/>
</dbReference>
<dbReference type="InterPro" id="IPR000571">
    <property type="entry name" value="Znf_CCCH"/>
</dbReference>
<dbReference type="EMBL" id="HBIB01048366">
    <property type="protein sequence ID" value="CAE0269466.1"/>
    <property type="molecule type" value="Transcribed_RNA"/>
</dbReference>
<keyword evidence="1 4" id="KW-0479">Metal-binding</keyword>
<feature type="compositionally biased region" description="Low complexity" evidence="5">
    <location>
        <begin position="311"/>
        <end position="324"/>
    </location>
</feature>
<dbReference type="SMART" id="SM00356">
    <property type="entry name" value="ZnF_C3H1"/>
    <property type="match status" value="1"/>
</dbReference>
<accession>A0A7S3GKX3</accession>
<evidence type="ECO:0000313" key="9">
    <source>
        <dbReference type="EMBL" id="CAE0269465.1"/>
    </source>
</evidence>
<keyword evidence="3 4" id="KW-0862">Zinc</keyword>
<evidence type="ECO:0000313" key="12">
    <source>
        <dbReference type="EMBL" id="CAE0269471.1"/>
    </source>
</evidence>
<evidence type="ECO:0000313" key="13">
    <source>
        <dbReference type="EMBL" id="CAE0269472.1"/>
    </source>
</evidence>
<dbReference type="GO" id="GO:0008270">
    <property type="term" value="F:zinc ion binding"/>
    <property type="evidence" value="ECO:0007669"/>
    <property type="project" value="UniProtKB-KW"/>
</dbReference>
<feature type="transmembrane region" description="Helical" evidence="6">
    <location>
        <begin position="6"/>
        <end position="26"/>
    </location>
</feature>
<evidence type="ECO:0000256" key="4">
    <source>
        <dbReference type="PROSITE-ProRule" id="PRU00723"/>
    </source>
</evidence>
<dbReference type="Gene3D" id="2.30.30.1190">
    <property type="match status" value="1"/>
</dbReference>
<evidence type="ECO:0000313" key="8">
    <source>
        <dbReference type="EMBL" id="CAE0269464.1"/>
    </source>
</evidence>
<organism evidence="8">
    <name type="scientific">Palpitomonas bilix</name>
    <dbReference type="NCBI Taxonomy" id="652834"/>
    <lineage>
        <taxon>Eukaryota</taxon>
        <taxon>Eukaryota incertae sedis</taxon>
    </lineage>
</organism>
<dbReference type="InterPro" id="IPR036855">
    <property type="entry name" value="Znf_CCCH_sf"/>
</dbReference>
<evidence type="ECO:0000256" key="2">
    <source>
        <dbReference type="ARBA" id="ARBA00022771"/>
    </source>
</evidence>
<evidence type="ECO:0000256" key="3">
    <source>
        <dbReference type="ARBA" id="ARBA00022833"/>
    </source>
</evidence>
<dbReference type="EMBL" id="HBIB01048373">
    <property type="protein sequence ID" value="CAE0269471.1"/>
    <property type="molecule type" value="Transcribed_RNA"/>
</dbReference>
<sequence>MFNTALLALIWGTVILCVAVGIYALLTYKRHLRPLAHLQRDRLSRWSLLSSGARDVRRRKRGAESGAPVSLQFFPLYDIDEEKEEDQAHSAGESPQQSLAGDLEGSFIFWKEVQAQQTTAHIAPRWKIPSEEKERQFLDSLGEGSSPETGNNTQGSGSQHVSRSFSVDGALHDLRSWARRQGKKVGLELEEYDASGEGLTEDLLSEDEIAEWRRKTLRKLLFPPLKNNTQLNHQNRGNERTDSVAGMSEEPWENLLLKNAKQIPVFTKTACKYFMAGECKFGSRCWYSHDAEVVARAKRKIEKREARRSRSLPSSRRGSSNQLSSLSCSAFCDFRNARLAEEDKSTKKD</sequence>
<dbReference type="EMBL" id="HBIB01048364">
    <property type="protein sequence ID" value="CAE0269464.1"/>
    <property type="molecule type" value="Transcribed_RNA"/>
</dbReference>
<feature type="domain" description="C3H1-type" evidence="7">
    <location>
        <begin position="266"/>
        <end position="292"/>
    </location>
</feature>
<proteinExistence type="predicted"/>
<evidence type="ECO:0000313" key="14">
    <source>
        <dbReference type="EMBL" id="CAE0269473.1"/>
    </source>
</evidence>
<evidence type="ECO:0000313" key="10">
    <source>
        <dbReference type="EMBL" id="CAE0269466.1"/>
    </source>
</evidence>
<evidence type="ECO:0000256" key="1">
    <source>
        <dbReference type="ARBA" id="ARBA00022723"/>
    </source>
</evidence>
<feature type="zinc finger region" description="C3H1-type" evidence="4">
    <location>
        <begin position="266"/>
        <end position="292"/>
    </location>
</feature>
<feature type="compositionally biased region" description="Polar residues" evidence="5">
    <location>
        <begin position="146"/>
        <end position="162"/>
    </location>
</feature>
<gene>
    <name evidence="8" type="ORF">PBIL07802_LOCUS31817</name>
    <name evidence="9" type="ORF">PBIL07802_LOCUS31818</name>
    <name evidence="10" type="ORF">PBIL07802_LOCUS31819</name>
    <name evidence="11" type="ORF">PBIL07802_LOCUS31822</name>
    <name evidence="12" type="ORF">PBIL07802_LOCUS31824</name>
    <name evidence="13" type="ORF">PBIL07802_LOCUS31825</name>
    <name evidence="14" type="ORF">PBIL07802_LOCUS31826</name>
</gene>
<feature type="region of interest" description="Disordered" evidence="5">
    <location>
        <begin position="298"/>
        <end position="324"/>
    </location>
</feature>
<dbReference type="EMBL" id="HBIB01048376">
    <property type="protein sequence ID" value="CAE0269473.1"/>
    <property type="molecule type" value="Transcribed_RNA"/>
</dbReference>
<dbReference type="AlphaFoldDB" id="A0A7S3GKX3"/>
<reference evidence="8" key="1">
    <citation type="submission" date="2021-01" db="EMBL/GenBank/DDBJ databases">
        <authorList>
            <person name="Corre E."/>
            <person name="Pelletier E."/>
            <person name="Niang G."/>
            <person name="Scheremetjew M."/>
            <person name="Finn R."/>
            <person name="Kale V."/>
            <person name="Holt S."/>
            <person name="Cochrane G."/>
            <person name="Meng A."/>
            <person name="Brown T."/>
            <person name="Cohen L."/>
        </authorList>
    </citation>
    <scope>NUCLEOTIDE SEQUENCE</scope>
    <source>
        <strain evidence="8">NIES-2562</strain>
    </source>
</reference>
<dbReference type="InterPro" id="IPR041367">
    <property type="entry name" value="Znf-CCCH_4"/>
</dbReference>
<dbReference type="EMBL" id="HBIB01048365">
    <property type="protein sequence ID" value="CAE0269465.1"/>
    <property type="molecule type" value="Transcribed_RNA"/>
</dbReference>
<feature type="compositionally biased region" description="Basic residues" evidence="5">
    <location>
        <begin position="298"/>
        <end position="310"/>
    </location>
</feature>
<feature type="region of interest" description="Disordered" evidence="5">
    <location>
        <begin position="140"/>
        <end position="162"/>
    </location>
</feature>
<evidence type="ECO:0000313" key="11">
    <source>
        <dbReference type="EMBL" id="CAE0269469.1"/>
    </source>
</evidence>
<dbReference type="PROSITE" id="PS50103">
    <property type="entry name" value="ZF_C3H1"/>
    <property type="match status" value="1"/>
</dbReference>
<evidence type="ECO:0000256" key="5">
    <source>
        <dbReference type="SAM" id="MobiDB-lite"/>
    </source>
</evidence>